<proteinExistence type="predicted"/>
<accession>A0ABV8CFV1</accession>
<comment type="caution">
    <text evidence="1">The sequence shown here is derived from an EMBL/GenBank/DDBJ whole genome shotgun (WGS) entry which is preliminary data.</text>
</comment>
<reference evidence="2" key="1">
    <citation type="journal article" date="2019" name="Int. J. Syst. Evol. Microbiol.">
        <title>The Global Catalogue of Microorganisms (GCM) 10K type strain sequencing project: providing services to taxonomists for standard genome sequencing and annotation.</title>
        <authorList>
            <consortium name="The Broad Institute Genomics Platform"/>
            <consortium name="The Broad Institute Genome Sequencing Center for Infectious Disease"/>
            <person name="Wu L."/>
            <person name="Ma J."/>
        </authorList>
    </citation>
    <scope>NUCLEOTIDE SEQUENCE [LARGE SCALE GENOMIC DNA]</scope>
    <source>
        <strain evidence="2">CCUG 59858</strain>
    </source>
</reference>
<sequence length="63" mass="6868">MTSTKLILAGLEGKANSVNGTEKANAEPQFTTQENSGFSDEMMANLLVECNTRLDRKDFTPNS</sequence>
<keyword evidence="2" id="KW-1185">Reference proteome</keyword>
<organism evidence="1 2">
    <name type="scientific">Legionella dresdenensis</name>
    <dbReference type="NCBI Taxonomy" id="450200"/>
    <lineage>
        <taxon>Bacteria</taxon>
        <taxon>Pseudomonadati</taxon>
        <taxon>Pseudomonadota</taxon>
        <taxon>Gammaproteobacteria</taxon>
        <taxon>Legionellales</taxon>
        <taxon>Legionellaceae</taxon>
        <taxon>Legionella</taxon>
    </lineage>
</organism>
<dbReference type="RefSeq" id="WP_382342984.1">
    <property type="nucleotide sequence ID" value="NZ_JBHSAB010000019.1"/>
</dbReference>
<dbReference type="EMBL" id="JBHSAB010000019">
    <property type="protein sequence ID" value="MFC3909092.1"/>
    <property type="molecule type" value="Genomic_DNA"/>
</dbReference>
<protein>
    <submittedName>
        <fullName evidence="1">Uncharacterized protein</fullName>
    </submittedName>
</protein>
<name>A0ABV8CFV1_9GAMM</name>
<evidence type="ECO:0000313" key="2">
    <source>
        <dbReference type="Proteomes" id="UP001595758"/>
    </source>
</evidence>
<evidence type="ECO:0000313" key="1">
    <source>
        <dbReference type="EMBL" id="MFC3909092.1"/>
    </source>
</evidence>
<dbReference type="Proteomes" id="UP001595758">
    <property type="component" value="Unassembled WGS sequence"/>
</dbReference>
<gene>
    <name evidence="1" type="ORF">ACFORL_08395</name>
</gene>